<keyword evidence="3 4" id="KW-0408">Iron</keyword>
<sequence>MIPRRAVVAGLLTALTCATATAAEPSAARKAELAILLSQDCGSCHGLTRHGGLGSPLTAEALRGQDDSVLATVIRDGLPGKPMPPWGPLLSDSDIDWLIHLLRETPP</sequence>
<evidence type="ECO:0000256" key="3">
    <source>
        <dbReference type="ARBA" id="ARBA00023004"/>
    </source>
</evidence>
<evidence type="ECO:0000313" key="7">
    <source>
        <dbReference type="EMBL" id="MBB6209352.1"/>
    </source>
</evidence>
<name>A0A7W9ZEY2_NOVIT</name>
<dbReference type="GO" id="GO:0020037">
    <property type="term" value="F:heme binding"/>
    <property type="evidence" value="ECO:0007669"/>
    <property type="project" value="InterPro"/>
</dbReference>
<dbReference type="RefSeq" id="WP_184261569.1">
    <property type="nucleotide sequence ID" value="NZ_JACIIX010000002.1"/>
</dbReference>
<comment type="caution">
    <text evidence="7">The sequence shown here is derived from an EMBL/GenBank/DDBJ whole genome shotgun (WGS) entry which is preliminary data.</text>
</comment>
<dbReference type="EMBL" id="JACIIX010000002">
    <property type="protein sequence ID" value="MBB6209352.1"/>
    <property type="molecule type" value="Genomic_DNA"/>
</dbReference>
<dbReference type="GO" id="GO:0009055">
    <property type="term" value="F:electron transfer activity"/>
    <property type="evidence" value="ECO:0007669"/>
    <property type="project" value="InterPro"/>
</dbReference>
<gene>
    <name evidence="7" type="ORF">FHS48_000754</name>
</gene>
<dbReference type="AlphaFoldDB" id="A0A7W9ZEY2"/>
<dbReference type="Gene3D" id="1.10.760.10">
    <property type="entry name" value="Cytochrome c-like domain"/>
    <property type="match status" value="1"/>
</dbReference>
<evidence type="ECO:0000256" key="2">
    <source>
        <dbReference type="ARBA" id="ARBA00022723"/>
    </source>
</evidence>
<evidence type="ECO:0000313" key="8">
    <source>
        <dbReference type="Proteomes" id="UP000544872"/>
    </source>
</evidence>
<organism evidence="7 8">
    <name type="scientific">Novispirillum itersonii</name>
    <name type="common">Aquaspirillum itersonii</name>
    <dbReference type="NCBI Taxonomy" id="189"/>
    <lineage>
        <taxon>Bacteria</taxon>
        <taxon>Pseudomonadati</taxon>
        <taxon>Pseudomonadota</taxon>
        <taxon>Alphaproteobacteria</taxon>
        <taxon>Rhodospirillales</taxon>
        <taxon>Novispirillaceae</taxon>
        <taxon>Novispirillum</taxon>
    </lineage>
</organism>
<evidence type="ECO:0000256" key="4">
    <source>
        <dbReference type="PROSITE-ProRule" id="PRU00433"/>
    </source>
</evidence>
<feature type="chain" id="PRO_5030966755" evidence="5">
    <location>
        <begin position="23"/>
        <end position="107"/>
    </location>
</feature>
<keyword evidence="8" id="KW-1185">Reference proteome</keyword>
<evidence type="ECO:0000256" key="5">
    <source>
        <dbReference type="SAM" id="SignalP"/>
    </source>
</evidence>
<keyword evidence="5" id="KW-0732">Signal</keyword>
<dbReference type="SUPFAM" id="SSF46626">
    <property type="entry name" value="Cytochrome c"/>
    <property type="match status" value="1"/>
</dbReference>
<dbReference type="Proteomes" id="UP000544872">
    <property type="component" value="Unassembled WGS sequence"/>
</dbReference>
<reference evidence="7 8" key="1">
    <citation type="submission" date="2020-08" db="EMBL/GenBank/DDBJ databases">
        <title>Genomic Encyclopedia of Type Strains, Phase IV (KMG-IV): sequencing the most valuable type-strain genomes for metagenomic binning, comparative biology and taxonomic classification.</title>
        <authorList>
            <person name="Goeker M."/>
        </authorList>
    </citation>
    <scope>NUCLEOTIDE SEQUENCE [LARGE SCALE GENOMIC DNA]</scope>
    <source>
        <strain evidence="7 8">DSM 11590</strain>
    </source>
</reference>
<keyword evidence="1 4" id="KW-0349">Heme</keyword>
<dbReference type="GO" id="GO:0046872">
    <property type="term" value="F:metal ion binding"/>
    <property type="evidence" value="ECO:0007669"/>
    <property type="project" value="UniProtKB-KW"/>
</dbReference>
<dbReference type="InterPro" id="IPR036909">
    <property type="entry name" value="Cyt_c-like_dom_sf"/>
</dbReference>
<feature type="domain" description="Cytochrome c" evidence="6">
    <location>
        <begin position="25"/>
        <end position="106"/>
    </location>
</feature>
<protein>
    <submittedName>
        <fullName evidence="7">Cytochrome c55X</fullName>
    </submittedName>
</protein>
<feature type="signal peptide" evidence="5">
    <location>
        <begin position="1"/>
        <end position="22"/>
    </location>
</feature>
<dbReference type="Pfam" id="PF13442">
    <property type="entry name" value="Cytochrome_CBB3"/>
    <property type="match status" value="1"/>
</dbReference>
<proteinExistence type="predicted"/>
<evidence type="ECO:0000259" key="6">
    <source>
        <dbReference type="PROSITE" id="PS51007"/>
    </source>
</evidence>
<keyword evidence="2 4" id="KW-0479">Metal-binding</keyword>
<dbReference type="PROSITE" id="PS51007">
    <property type="entry name" value="CYTC"/>
    <property type="match status" value="1"/>
</dbReference>
<evidence type="ECO:0000256" key="1">
    <source>
        <dbReference type="ARBA" id="ARBA00022617"/>
    </source>
</evidence>
<accession>A0A7W9ZEY2</accession>
<dbReference type="InterPro" id="IPR009056">
    <property type="entry name" value="Cyt_c-like_dom"/>
</dbReference>